<gene>
    <name evidence="3" type="primary">spoIIAB</name>
    <name evidence="3" type="ORF">SPMU_23640</name>
</gene>
<dbReference type="EMBL" id="NBBJ01000003">
    <property type="protein sequence ID" value="OWK29942.1"/>
    <property type="molecule type" value="Genomic_DNA"/>
</dbReference>
<dbReference type="RefSeq" id="WP_088334020.1">
    <property type="nucleotide sequence ID" value="NZ_NBBJ01000003.1"/>
</dbReference>
<keyword evidence="4" id="KW-1185">Reference proteome</keyword>
<evidence type="ECO:0000313" key="4">
    <source>
        <dbReference type="Proteomes" id="UP000197783"/>
    </source>
</evidence>
<sequence>MAEPAVFSCAARLEEVERLAAHLRRCGAALHVDNVAMIDLELALVEAANNIVLHGYAGRGDGTIGLTVDRLGDVLIMELRDGGVPIPSSVLSAHLPPSLDAESGRGIAIIRSCIDEVGYSQEGGVNVLRLAKHLPKPPAA</sequence>
<evidence type="ECO:0000313" key="3">
    <source>
        <dbReference type="EMBL" id="OWK29942.1"/>
    </source>
</evidence>
<dbReference type="SUPFAM" id="SSF55874">
    <property type="entry name" value="ATPase domain of HSP90 chaperone/DNA topoisomerase II/histidine kinase"/>
    <property type="match status" value="1"/>
</dbReference>
<dbReference type="GO" id="GO:0004674">
    <property type="term" value="F:protein serine/threonine kinase activity"/>
    <property type="evidence" value="ECO:0007669"/>
    <property type="project" value="UniProtKB-KW"/>
</dbReference>
<dbReference type="InterPro" id="IPR050267">
    <property type="entry name" value="Anti-sigma-factor_SerPK"/>
</dbReference>
<keyword evidence="3" id="KW-0808">Transferase</keyword>
<name>A0A245ZJL2_9SPHN</name>
<dbReference type="PANTHER" id="PTHR35526:SF3">
    <property type="entry name" value="ANTI-SIGMA-F FACTOR RSBW"/>
    <property type="match status" value="1"/>
</dbReference>
<dbReference type="EC" id="2.7.11.1" evidence="3"/>
<comment type="caution">
    <text evidence="3">The sequence shown here is derived from an EMBL/GenBank/DDBJ whole genome shotgun (WGS) entry which is preliminary data.</text>
</comment>
<dbReference type="Proteomes" id="UP000197783">
    <property type="component" value="Unassembled WGS sequence"/>
</dbReference>
<evidence type="ECO:0000259" key="2">
    <source>
        <dbReference type="Pfam" id="PF13581"/>
    </source>
</evidence>
<dbReference type="CDD" id="cd16936">
    <property type="entry name" value="HATPase_RsbW-like"/>
    <property type="match status" value="1"/>
</dbReference>
<dbReference type="PANTHER" id="PTHR35526">
    <property type="entry name" value="ANTI-SIGMA-F FACTOR RSBW-RELATED"/>
    <property type="match status" value="1"/>
</dbReference>
<accession>A0A245ZJL2</accession>
<dbReference type="Pfam" id="PF13581">
    <property type="entry name" value="HATPase_c_2"/>
    <property type="match status" value="1"/>
</dbReference>
<feature type="domain" description="Histidine kinase/HSP90-like ATPase" evidence="2">
    <location>
        <begin position="10"/>
        <end position="132"/>
    </location>
</feature>
<dbReference type="OrthoDB" id="7507932at2"/>
<proteinExistence type="predicted"/>
<dbReference type="InterPro" id="IPR003594">
    <property type="entry name" value="HATPase_dom"/>
</dbReference>
<dbReference type="InterPro" id="IPR036890">
    <property type="entry name" value="HATPase_C_sf"/>
</dbReference>
<reference evidence="3 4" key="1">
    <citation type="submission" date="2017-03" db="EMBL/GenBank/DDBJ databases">
        <title>Genome sequence of Sphingomonas mucosissima DSM 17494.</title>
        <authorList>
            <person name="Poehlein A."/>
            <person name="Wuebbeler J.H."/>
            <person name="Steinbuechel A."/>
            <person name="Daniel R."/>
        </authorList>
    </citation>
    <scope>NUCLEOTIDE SEQUENCE [LARGE SCALE GENOMIC DNA]</scope>
    <source>
        <strain evidence="3 4">DSM 17494</strain>
    </source>
</reference>
<dbReference type="AlphaFoldDB" id="A0A245ZJL2"/>
<organism evidence="3 4">
    <name type="scientific">Sphingomonas mucosissima</name>
    <dbReference type="NCBI Taxonomy" id="370959"/>
    <lineage>
        <taxon>Bacteria</taxon>
        <taxon>Pseudomonadati</taxon>
        <taxon>Pseudomonadota</taxon>
        <taxon>Alphaproteobacteria</taxon>
        <taxon>Sphingomonadales</taxon>
        <taxon>Sphingomonadaceae</taxon>
        <taxon>Sphingomonas</taxon>
    </lineage>
</organism>
<keyword evidence="1" id="KW-0418">Kinase</keyword>
<evidence type="ECO:0000256" key="1">
    <source>
        <dbReference type="ARBA" id="ARBA00022527"/>
    </source>
</evidence>
<dbReference type="Gene3D" id="3.30.565.10">
    <property type="entry name" value="Histidine kinase-like ATPase, C-terminal domain"/>
    <property type="match status" value="1"/>
</dbReference>
<protein>
    <submittedName>
        <fullName evidence="3">Anti-sigma F factor</fullName>
        <ecNumber evidence="3">2.7.11.1</ecNumber>
    </submittedName>
</protein>
<keyword evidence="1" id="KW-0723">Serine/threonine-protein kinase</keyword>